<accession>A0A1Z4BXA0</accession>
<dbReference type="AlphaFoldDB" id="A0A1Z4BXA0"/>
<dbReference type="RefSeq" id="WP_088618802.1">
    <property type="nucleotide sequence ID" value="NZ_CP022129.1"/>
</dbReference>
<keyword evidence="2" id="KW-1185">Reference proteome</keyword>
<dbReference type="Proteomes" id="UP000197019">
    <property type="component" value="Chromosome"/>
</dbReference>
<name>A0A1Z4BXA0_9GAMM</name>
<gene>
    <name evidence="1" type="ORF">CEK71_07460</name>
</gene>
<evidence type="ECO:0008006" key="3">
    <source>
        <dbReference type="Google" id="ProtNLM"/>
    </source>
</evidence>
<dbReference type="EMBL" id="CP022129">
    <property type="protein sequence ID" value="ASF45927.1"/>
    <property type="molecule type" value="Genomic_DNA"/>
</dbReference>
<evidence type="ECO:0000313" key="1">
    <source>
        <dbReference type="EMBL" id="ASF45927.1"/>
    </source>
</evidence>
<dbReference type="KEGG" id="mpsy:CEK71_07460"/>
<dbReference type="OrthoDB" id="7105248at2"/>
<proteinExistence type="predicted"/>
<dbReference type="InterPro" id="IPR029021">
    <property type="entry name" value="Prot-tyrosine_phosphatase-like"/>
</dbReference>
<reference evidence="1 2" key="1">
    <citation type="submission" date="2017-06" db="EMBL/GenBank/DDBJ databases">
        <title>Genome Sequencing of the methanotroph Methylovulum psychrotolerants str. HV10-M2 isolated from a high-altitude environment.</title>
        <authorList>
            <person name="Mateos-Rivera A."/>
        </authorList>
    </citation>
    <scope>NUCLEOTIDE SEQUENCE [LARGE SCALE GENOMIC DNA]</scope>
    <source>
        <strain evidence="1 2">HV10_M2</strain>
    </source>
</reference>
<dbReference type="Gene3D" id="3.90.190.10">
    <property type="entry name" value="Protein tyrosine phosphatase superfamily"/>
    <property type="match status" value="1"/>
</dbReference>
<evidence type="ECO:0000313" key="2">
    <source>
        <dbReference type="Proteomes" id="UP000197019"/>
    </source>
</evidence>
<organism evidence="1 2">
    <name type="scientific">Methylovulum psychrotolerans</name>
    <dbReference type="NCBI Taxonomy" id="1704499"/>
    <lineage>
        <taxon>Bacteria</taxon>
        <taxon>Pseudomonadati</taxon>
        <taxon>Pseudomonadota</taxon>
        <taxon>Gammaproteobacteria</taxon>
        <taxon>Methylococcales</taxon>
        <taxon>Methylococcaceae</taxon>
        <taxon>Methylovulum</taxon>
    </lineage>
</organism>
<dbReference type="SUPFAM" id="SSF52799">
    <property type="entry name" value="(Phosphotyrosine protein) phosphatases II"/>
    <property type="match status" value="1"/>
</dbReference>
<sequence length="168" mass="18501">MQAYPLLISGLPNSDTLQVWQKNGIRCLLNVSGIDIFELYPDYNLAAFTVAQFTFADIFTLAPPVEATALADSDLGSLYVQLTDSHQRQALLAAVQCLQAQLQNRIPTSVFCHRGQGRSPLVAAAAYQHFYQETGQQAIARILAQHRPAVFTRLSLSALHWCASQLPT</sequence>
<protein>
    <recommendedName>
        <fullName evidence="3">Tyrosine specific protein phosphatases domain-containing protein</fullName>
    </recommendedName>
</protein>